<dbReference type="PANTHER" id="PTHR30213:SF0">
    <property type="entry name" value="UPF0761 MEMBRANE PROTEIN YIHY"/>
    <property type="match status" value="1"/>
</dbReference>
<feature type="transmembrane region" description="Helical" evidence="7">
    <location>
        <begin position="235"/>
        <end position="257"/>
    </location>
</feature>
<feature type="transmembrane region" description="Helical" evidence="7">
    <location>
        <begin position="122"/>
        <end position="142"/>
    </location>
</feature>
<dbReference type="OrthoDB" id="9775903at2"/>
<keyword evidence="5 7" id="KW-0472">Membrane</keyword>
<organism evidence="8 9">
    <name type="scientific">Stratiformator vulcanicus</name>
    <dbReference type="NCBI Taxonomy" id="2527980"/>
    <lineage>
        <taxon>Bacteria</taxon>
        <taxon>Pseudomonadati</taxon>
        <taxon>Planctomycetota</taxon>
        <taxon>Planctomycetia</taxon>
        <taxon>Planctomycetales</taxon>
        <taxon>Planctomycetaceae</taxon>
        <taxon>Stratiformator</taxon>
    </lineage>
</organism>
<keyword evidence="9" id="KW-1185">Reference proteome</keyword>
<dbReference type="RefSeq" id="WP_145363886.1">
    <property type="nucleotide sequence ID" value="NZ_CP036268.1"/>
</dbReference>
<feature type="region of interest" description="Disordered" evidence="6">
    <location>
        <begin position="314"/>
        <end position="357"/>
    </location>
</feature>
<evidence type="ECO:0000256" key="6">
    <source>
        <dbReference type="SAM" id="MobiDB-lite"/>
    </source>
</evidence>
<evidence type="ECO:0000256" key="7">
    <source>
        <dbReference type="SAM" id="Phobius"/>
    </source>
</evidence>
<evidence type="ECO:0000256" key="2">
    <source>
        <dbReference type="ARBA" id="ARBA00022475"/>
    </source>
</evidence>
<dbReference type="GO" id="GO:0005886">
    <property type="term" value="C:plasma membrane"/>
    <property type="evidence" value="ECO:0007669"/>
    <property type="project" value="UniProtKB-SubCell"/>
</dbReference>
<dbReference type="InterPro" id="IPR017039">
    <property type="entry name" value="Virul_fac_BrkB"/>
</dbReference>
<reference evidence="8 9" key="1">
    <citation type="submission" date="2019-02" db="EMBL/GenBank/DDBJ databases">
        <title>Deep-cultivation of Planctomycetes and their phenomic and genomic characterization uncovers novel biology.</title>
        <authorList>
            <person name="Wiegand S."/>
            <person name="Jogler M."/>
            <person name="Boedeker C."/>
            <person name="Pinto D."/>
            <person name="Vollmers J."/>
            <person name="Rivas-Marin E."/>
            <person name="Kohn T."/>
            <person name="Peeters S.H."/>
            <person name="Heuer A."/>
            <person name="Rast P."/>
            <person name="Oberbeckmann S."/>
            <person name="Bunk B."/>
            <person name="Jeske O."/>
            <person name="Meyerdierks A."/>
            <person name="Storesund J.E."/>
            <person name="Kallscheuer N."/>
            <person name="Luecker S."/>
            <person name="Lage O.M."/>
            <person name="Pohl T."/>
            <person name="Merkel B.J."/>
            <person name="Hornburger P."/>
            <person name="Mueller R.-W."/>
            <person name="Bruemmer F."/>
            <person name="Labrenz M."/>
            <person name="Spormann A.M."/>
            <person name="Op den Camp H."/>
            <person name="Overmann J."/>
            <person name="Amann R."/>
            <person name="Jetten M.S.M."/>
            <person name="Mascher T."/>
            <person name="Medema M.H."/>
            <person name="Devos D.P."/>
            <person name="Kaster A.-K."/>
            <person name="Ovreas L."/>
            <person name="Rohde M."/>
            <person name="Galperin M.Y."/>
            <person name="Jogler C."/>
        </authorList>
    </citation>
    <scope>NUCLEOTIDE SEQUENCE [LARGE SCALE GENOMIC DNA]</scope>
    <source>
        <strain evidence="8 9">Pan189</strain>
    </source>
</reference>
<keyword evidence="2" id="KW-1003">Cell membrane</keyword>
<evidence type="ECO:0000256" key="3">
    <source>
        <dbReference type="ARBA" id="ARBA00022692"/>
    </source>
</evidence>
<feature type="compositionally biased region" description="Basic and acidic residues" evidence="6">
    <location>
        <begin position="314"/>
        <end position="328"/>
    </location>
</feature>
<dbReference type="PANTHER" id="PTHR30213">
    <property type="entry name" value="INNER MEMBRANE PROTEIN YHJD"/>
    <property type="match status" value="1"/>
</dbReference>
<evidence type="ECO:0008006" key="10">
    <source>
        <dbReference type="Google" id="ProtNLM"/>
    </source>
</evidence>
<dbReference type="EMBL" id="CP036268">
    <property type="protein sequence ID" value="QDT37797.1"/>
    <property type="molecule type" value="Genomic_DNA"/>
</dbReference>
<proteinExistence type="predicted"/>
<accession>A0A517R1N1</accession>
<feature type="compositionally biased region" description="Polar residues" evidence="6">
    <location>
        <begin position="337"/>
        <end position="357"/>
    </location>
</feature>
<sequence>MPEDASPTPVTGKLTPVPNYRLISTAAMWRFGGLRPWQLVYQVVVGFQRHALFDRSAQFAYYATLSLAPMLIVAVTLGVQLGSNDMIKTILAAAENMLPPEAFTLVRQEIDLLRSAEGPLSVISIFGIVFLAISGRQIFLAVGQGLDDAYDAPRRKFLMRNLVAVGVTYLLLFVAMTAVGVLTFGPRIAARFFPGDEGSFLNETVRWLVSALFLALGTSFVYAATPSAKLRWMPLSPGAVFFALSWLSLTKIFRVYVATFGTYSKTYGALAGVVLLLIFLYMTGALLLAGGQINSVIHRAAWKNRRPGRNDVERFKKLVARPQEKPTDEINSEDVPSESNNSGADATIGQTEPSPKQ</sequence>
<evidence type="ECO:0000313" key="9">
    <source>
        <dbReference type="Proteomes" id="UP000317318"/>
    </source>
</evidence>
<feature type="transmembrane region" description="Helical" evidence="7">
    <location>
        <begin position="204"/>
        <end position="223"/>
    </location>
</feature>
<feature type="transmembrane region" description="Helical" evidence="7">
    <location>
        <begin position="59"/>
        <end position="79"/>
    </location>
</feature>
<keyword evidence="4 7" id="KW-1133">Transmembrane helix</keyword>
<evidence type="ECO:0000256" key="1">
    <source>
        <dbReference type="ARBA" id="ARBA00004651"/>
    </source>
</evidence>
<dbReference type="KEGG" id="svp:Pan189_21790"/>
<dbReference type="NCBIfam" id="TIGR00765">
    <property type="entry name" value="yihY_not_rbn"/>
    <property type="match status" value="1"/>
</dbReference>
<gene>
    <name evidence="8" type="ORF">Pan189_21790</name>
</gene>
<protein>
    <recommendedName>
        <fullName evidence="10">YihY/virulence factor BrkB family protein</fullName>
    </recommendedName>
</protein>
<keyword evidence="3 7" id="KW-0812">Transmembrane</keyword>
<evidence type="ECO:0000256" key="5">
    <source>
        <dbReference type="ARBA" id="ARBA00023136"/>
    </source>
</evidence>
<evidence type="ECO:0000256" key="4">
    <source>
        <dbReference type="ARBA" id="ARBA00022989"/>
    </source>
</evidence>
<name>A0A517R1N1_9PLAN</name>
<dbReference type="Pfam" id="PF03631">
    <property type="entry name" value="Virul_fac_BrkB"/>
    <property type="match status" value="1"/>
</dbReference>
<comment type="subcellular location">
    <subcellularLocation>
        <location evidence="1">Cell membrane</location>
        <topology evidence="1">Multi-pass membrane protein</topology>
    </subcellularLocation>
</comment>
<dbReference type="AlphaFoldDB" id="A0A517R1N1"/>
<evidence type="ECO:0000313" key="8">
    <source>
        <dbReference type="EMBL" id="QDT37797.1"/>
    </source>
</evidence>
<feature type="transmembrane region" description="Helical" evidence="7">
    <location>
        <begin position="162"/>
        <end position="184"/>
    </location>
</feature>
<dbReference type="Proteomes" id="UP000317318">
    <property type="component" value="Chromosome"/>
</dbReference>
<feature type="transmembrane region" description="Helical" evidence="7">
    <location>
        <begin position="269"/>
        <end position="289"/>
    </location>
</feature>